<organism evidence="1 2">
    <name type="scientific">Didymella pomorum</name>
    <dbReference type="NCBI Taxonomy" id="749634"/>
    <lineage>
        <taxon>Eukaryota</taxon>
        <taxon>Fungi</taxon>
        <taxon>Dikarya</taxon>
        <taxon>Ascomycota</taxon>
        <taxon>Pezizomycotina</taxon>
        <taxon>Dothideomycetes</taxon>
        <taxon>Pleosporomycetidae</taxon>
        <taxon>Pleosporales</taxon>
        <taxon>Pleosporineae</taxon>
        <taxon>Didymellaceae</taxon>
        <taxon>Didymella</taxon>
    </lineage>
</organism>
<reference evidence="1" key="1">
    <citation type="submission" date="2022-10" db="EMBL/GenBank/DDBJ databases">
        <title>Tapping the CABI collections for fungal endophytes: first genome assemblies for Collariella, Neodidymelliopsis, Ascochyta clinopodiicola, Didymella pomorum, Didymosphaeria variabile, Neocosmospora piperis and Neocucurbitaria cava.</title>
        <authorList>
            <person name="Hill R."/>
        </authorList>
    </citation>
    <scope>NUCLEOTIDE SEQUENCE</scope>
    <source>
        <strain evidence="1">IMI 355091</strain>
    </source>
</reference>
<proteinExistence type="predicted"/>
<name>A0A9W8ZJQ0_9PLEO</name>
<gene>
    <name evidence="1" type="ORF">N0V91_002616</name>
</gene>
<comment type="caution">
    <text evidence="1">The sequence shown here is derived from an EMBL/GenBank/DDBJ whole genome shotgun (WGS) entry which is preliminary data.</text>
</comment>
<accession>A0A9W8ZJQ0</accession>
<evidence type="ECO:0000313" key="2">
    <source>
        <dbReference type="Proteomes" id="UP001140510"/>
    </source>
</evidence>
<dbReference type="OrthoDB" id="6359816at2759"/>
<dbReference type="AlphaFoldDB" id="A0A9W8ZJQ0"/>
<protein>
    <submittedName>
        <fullName evidence="1">Uncharacterized protein</fullName>
    </submittedName>
</protein>
<dbReference type="Proteomes" id="UP001140510">
    <property type="component" value="Unassembled WGS sequence"/>
</dbReference>
<dbReference type="EMBL" id="JAPEVA010000012">
    <property type="protein sequence ID" value="KAJ4409260.1"/>
    <property type="molecule type" value="Genomic_DNA"/>
</dbReference>
<keyword evidence="2" id="KW-1185">Reference proteome</keyword>
<evidence type="ECO:0000313" key="1">
    <source>
        <dbReference type="EMBL" id="KAJ4409260.1"/>
    </source>
</evidence>
<sequence length="136" mass="15525">MDIHDDDPAHFETLLKYMHTLEYDKDTIAVLANGDLIQELLVLANLCAIADKYDVSIILESIAQDVRLKLLALEKKDGKHLNKIVSSHYENTVETGGTLVSVIAAYVIESYTRFMADAKFWQWGHDKKTLRTDRQM</sequence>